<organism evidence="2 3">
    <name type="scientific">Commensalibacter intestini</name>
    <dbReference type="NCBI Taxonomy" id="479936"/>
    <lineage>
        <taxon>Bacteria</taxon>
        <taxon>Pseudomonadati</taxon>
        <taxon>Pseudomonadota</taxon>
        <taxon>Alphaproteobacteria</taxon>
        <taxon>Acetobacterales</taxon>
        <taxon>Acetobacteraceae</taxon>
    </lineage>
</organism>
<keyword evidence="3" id="KW-1185">Reference proteome</keyword>
<dbReference type="AlphaFoldDB" id="A0A251ZTG0"/>
<gene>
    <name evidence="2" type="ORF">HK18_00880</name>
</gene>
<feature type="chain" id="PRO_5011993138" evidence="1">
    <location>
        <begin position="25"/>
        <end position="211"/>
    </location>
</feature>
<protein>
    <submittedName>
        <fullName evidence="2">Uncharacterized protein</fullName>
    </submittedName>
</protein>
<feature type="signal peptide" evidence="1">
    <location>
        <begin position="1"/>
        <end position="24"/>
    </location>
</feature>
<evidence type="ECO:0000256" key="1">
    <source>
        <dbReference type="SAM" id="SignalP"/>
    </source>
</evidence>
<reference evidence="3" key="1">
    <citation type="submission" date="2014-06" db="EMBL/GenBank/DDBJ databases">
        <authorList>
            <person name="Winans N.J."/>
            <person name="Newell P.D."/>
            <person name="Douglas A.E."/>
        </authorList>
    </citation>
    <scope>NUCLEOTIDE SEQUENCE [LARGE SCALE GENOMIC DNA]</scope>
    <source>
        <strain evidence="3">DmL_052</strain>
    </source>
</reference>
<evidence type="ECO:0000313" key="2">
    <source>
        <dbReference type="EMBL" id="OUI77936.1"/>
    </source>
</evidence>
<keyword evidence="1" id="KW-0732">Signal</keyword>
<accession>A0A251ZTG0</accession>
<name>A0A251ZTG0_9PROT</name>
<comment type="caution">
    <text evidence="2">The sequence shown here is derived from an EMBL/GenBank/DDBJ whole genome shotgun (WGS) entry which is preliminary data.</text>
</comment>
<dbReference type="EMBL" id="JOPB01000011">
    <property type="protein sequence ID" value="OUI77936.1"/>
    <property type="molecule type" value="Genomic_DNA"/>
</dbReference>
<sequence length="211" mass="23652">MSVRAKFISFILLLGCSFVSSSYAQTLTQSIPLYKDAVPEAISKQYPVLSYKFIDLIKAIPKPLPASLKKFQKIFNNQFLTIEKDDTFITYSAGPFKTLDGVVIQKIEISTHLKASKQIEGVGIDLDPKQCVSTKLLKKEFGFLIPQLLFSHPEPNAPIAFNTPDEWGKFAMGSTMDSPNCATGVGILSFSDKQEKKEWIQYVRKQAPHLR</sequence>
<proteinExistence type="predicted"/>
<evidence type="ECO:0000313" key="3">
    <source>
        <dbReference type="Proteomes" id="UP000194946"/>
    </source>
</evidence>
<dbReference type="Proteomes" id="UP000194946">
    <property type="component" value="Unassembled WGS sequence"/>
</dbReference>